<evidence type="ECO:0000313" key="17">
    <source>
        <dbReference type="Proteomes" id="UP000499080"/>
    </source>
</evidence>
<dbReference type="PRINTS" id="PR00463">
    <property type="entry name" value="EP450I"/>
</dbReference>
<proteinExistence type="inferred from homology"/>
<keyword evidence="17" id="KW-1185">Reference proteome</keyword>
<dbReference type="GO" id="GO:0016712">
    <property type="term" value="F:oxidoreductase activity, acting on paired donors, with incorporation or reduction of molecular oxygen, reduced flavin or flavoprotein as one donor, and incorporation of one atom of oxygen"/>
    <property type="evidence" value="ECO:0007669"/>
    <property type="project" value="TreeGrafter"/>
</dbReference>
<evidence type="ECO:0000256" key="15">
    <source>
        <dbReference type="RuleBase" id="RU000461"/>
    </source>
</evidence>
<keyword evidence="7 14" id="KW-0479">Metal-binding</keyword>
<name>A0A4Y2FIE0_ARAVE</name>
<keyword evidence="8" id="KW-0256">Endoplasmic reticulum</keyword>
<dbReference type="PROSITE" id="PS00086">
    <property type="entry name" value="CYTOCHROME_P450"/>
    <property type="match status" value="1"/>
</dbReference>
<feature type="binding site" description="axial binding residue" evidence="14">
    <location>
        <position position="230"/>
    </location>
    <ligand>
        <name>heme</name>
        <dbReference type="ChEBI" id="CHEBI:30413"/>
    </ligand>
    <ligandPart>
        <name>Fe</name>
        <dbReference type="ChEBI" id="CHEBI:18248"/>
    </ligandPart>
</feature>
<evidence type="ECO:0000256" key="12">
    <source>
        <dbReference type="ARBA" id="ARBA00023033"/>
    </source>
</evidence>
<dbReference type="Gene3D" id="1.10.630.10">
    <property type="entry name" value="Cytochrome P450"/>
    <property type="match status" value="1"/>
</dbReference>
<organism evidence="16 17">
    <name type="scientific">Araneus ventricosus</name>
    <name type="common">Orbweaver spider</name>
    <name type="synonym">Epeira ventricosa</name>
    <dbReference type="NCBI Taxonomy" id="182803"/>
    <lineage>
        <taxon>Eukaryota</taxon>
        <taxon>Metazoa</taxon>
        <taxon>Ecdysozoa</taxon>
        <taxon>Arthropoda</taxon>
        <taxon>Chelicerata</taxon>
        <taxon>Arachnida</taxon>
        <taxon>Araneae</taxon>
        <taxon>Araneomorphae</taxon>
        <taxon>Entelegynae</taxon>
        <taxon>Araneoidea</taxon>
        <taxon>Araneidae</taxon>
        <taxon>Araneus</taxon>
    </lineage>
</organism>
<gene>
    <name evidence="16" type="primary">CYP2J2_7</name>
    <name evidence="16" type="ORF">AVEN_23889_1</name>
</gene>
<evidence type="ECO:0000256" key="7">
    <source>
        <dbReference type="ARBA" id="ARBA00022723"/>
    </source>
</evidence>
<dbReference type="GO" id="GO:0005506">
    <property type="term" value="F:iron ion binding"/>
    <property type="evidence" value="ECO:0007669"/>
    <property type="project" value="InterPro"/>
</dbReference>
<comment type="caution">
    <text evidence="16">The sequence shown here is derived from an EMBL/GenBank/DDBJ whole genome shotgun (WGS) entry which is preliminary data.</text>
</comment>
<dbReference type="Proteomes" id="UP000499080">
    <property type="component" value="Unassembled WGS sequence"/>
</dbReference>
<dbReference type="PANTHER" id="PTHR24300:SF375">
    <property type="entry name" value="CYTOCHROME P450 FAMILY"/>
    <property type="match status" value="1"/>
</dbReference>
<dbReference type="InterPro" id="IPR050182">
    <property type="entry name" value="Cytochrome_P450_fam2"/>
</dbReference>
<evidence type="ECO:0000256" key="1">
    <source>
        <dbReference type="ARBA" id="ARBA00001971"/>
    </source>
</evidence>
<dbReference type="OrthoDB" id="6432079at2759"/>
<reference evidence="16 17" key="1">
    <citation type="journal article" date="2019" name="Sci. Rep.">
        <title>Orb-weaving spider Araneus ventricosus genome elucidates the spidroin gene catalogue.</title>
        <authorList>
            <person name="Kono N."/>
            <person name="Nakamura H."/>
            <person name="Ohtoshi R."/>
            <person name="Moran D.A.P."/>
            <person name="Shinohara A."/>
            <person name="Yoshida Y."/>
            <person name="Fujiwara M."/>
            <person name="Mori M."/>
            <person name="Tomita M."/>
            <person name="Arakawa K."/>
        </authorList>
    </citation>
    <scope>NUCLEOTIDE SEQUENCE [LARGE SCALE GENOMIC DNA]</scope>
</reference>
<keyword evidence="13" id="KW-0472">Membrane</keyword>
<evidence type="ECO:0000256" key="14">
    <source>
        <dbReference type="PIRSR" id="PIRSR602401-1"/>
    </source>
</evidence>
<evidence type="ECO:0000256" key="4">
    <source>
        <dbReference type="ARBA" id="ARBA00004406"/>
    </source>
</evidence>
<dbReference type="GO" id="GO:0006805">
    <property type="term" value="P:xenobiotic metabolic process"/>
    <property type="evidence" value="ECO:0007669"/>
    <property type="project" value="TreeGrafter"/>
</dbReference>
<keyword evidence="9" id="KW-0492">Microsome</keyword>
<dbReference type="InterPro" id="IPR001128">
    <property type="entry name" value="Cyt_P450"/>
</dbReference>
<dbReference type="GO" id="GO:0020037">
    <property type="term" value="F:heme binding"/>
    <property type="evidence" value="ECO:0007669"/>
    <property type="project" value="InterPro"/>
</dbReference>
<comment type="function">
    <text evidence="2">May be involved in the metabolism of insect hormones and in the breakdown of synthetic insecticides.</text>
</comment>
<dbReference type="InterPro" id="IPR002401">
    <property type="entry name" value="Cyt_P450_E_grp-I"/>
</dbReference>
<dbReference type="Pfam" id="PF00067">
    <property type="entry name" value="p450"/>
    <property type="match status" value="1"/>
</dbReference>
<evidence type="ECO:0000256" key="8">
    <source>
        <dbReference type="ARBA" id="ARBA00022824"/>
    </source>
</evidence>
<dbReference type="SUPFAM" id="SSF48264">
    <property type="entry name" value="Cytochrome P450"/>
    <property type="match status" value="1"/>
</dbReference>
<evidence type="ECO:0000256" key="13">
    <source>
        <dbReference type="ARBA" id="ARBA00023136"/>
    </source>
</evidence>
<keyword evidence="6 14" id="KW-0349">Heme</keyword>
<comment type="subcellular location">
    <subcellularLocation>
        <location evidence="4">Endoplasmic reticulum membrane</location>
        <topology evidence="4">Peripheral membrane protein</topology>
    </subcellularLocation>
    <subcellularLocation>
        <location evidence="3">Microsome membrane</location>
        <topology evidence="3">Peripheral membrane protein</topology>
    </subcellularLocation>
</comment>
<evidence type="ECO:0000256" key="2">
    <source>
        <dbReference type="ARBA" id="ARBA00003690"/>
    </source>
</evidence>
<dbReference type="EMBL" id="BGPR01000926">
    <property type="protein sequence ID" value="GBM40326.1"/>
    <property type="molecule type" value="Genomic_DNA"/>
</dbReference>
<evidence type="ECO:0000256" key="11">
    <source>
        <dbReference type="ARBA" id="ARBA00023004"/>
    </source>
</evidence>
<dbReference type="InterPro" id="IPR017972">
    <property type="entry name" value="Cyt_P450_CS"/>
</dbReference>
<accession>A0A4Y2FIE0</accession>
<comment type="cofactor">
    <cofactor evidence="1 14">
        <name>heme</name>
        <dbReference type="ChEBI" id="CHEBI:30413"/>
    </cofactor>
</comment>
<evidence type="ECO:0000256" key="10">
    <source>
        <dbReference type="ARBA" id="ARBA00023002"/>
    </source>
</evidence>
<dbReference type="GO" id="GO:0005789">
    <property type="term" value="C:endoplasmic reticulum membrane"/>
    <property type="evidence" value="ECO:0007669"/>
    <property type="project" value="UniProtKB-SubCell"/>
</dbReference>
<protein>
    <submittedName>
        <fullName evidence="16">Cytochrome P450 2J2</fullName>
    </submittedName>
</protein>
<evidence type="ECO:0000313" key="16">
    <source>
        <dbReference type="EMBL" id="GBM40326.1"/>
    </source>
</evidence>
<evidence type="ECO:0000256" key="5">
    <source>
        <dbReference type="ARBA" id="ARBA00010617"/>
    </source>
</evidence>
<dbReference type="FunFam" id="1.10.630.10:FF:000238">
    <property type="entry name" value="Cytochrome P450 2A6"/>
    <property type="match status" value="1"/>
</dbReference>
<dbReference type="PRINTS" id="PR00385">
    <property type="entry name" value="P450"/>
</dbReference>
<keyword evidence="10 15" id="KW-0560">Oxidoreductase</keyword>
<evidence type="ECO:0000256" key="9">
    <source>
        <dbReference type="ARBA" id="ARBA00022848"/>
    </source>
</evidence>
<dbReference type="InterPro" id="IPR036396">
    <property type="entry name" value="Cyt_P450_sf"/>
</dbReference>
<dbReference type="GO" id="GO:0006082">
    <property type="term" value="P:organic acid metabolic process"/>
    <property type="evidence" value="ECO:0007669"/>
    <property type="project" value="TreeGrafter"/>
</dbReference>
<sequence length="284" mass="33000">MVSWHLFFPWIREIFKILNIGSNRQLADAFIELQDYCRKEMEEHEATLDPNNIRDFIDGYLLEIEKRKADPNTTFKKDILIDVARGFFGAGSETVRVTVDWMLLVCAAFPEVKKRIKAEIDEVVGQERFPTWQDRLSMPFTEAALAELMRWRSIIPLNLTRYTLEDTQIKGYFVPKHTEVLAVLWAVDHDTKLWGKDADEYKPERFLREGGGKFVKPEFAIPFSYGKRSCPGKALAEIEVFLYPVAILQKFDLQPPPGQEIDFDGELGINLQPKKQELCFILRH</sequence>
<evidence type="ECO:0000256" key="3">
    <source>
        <dbReference type="ARBA" id="ARBA00004174"/>
    </source>
</evidence>
<evidence type="ECO:0000256" key="6">
    <source>
        <dbReference type="ARBA" id="ARBA00022617"/>
    </source>
</evidence>
<keyword evidence="12 15" id="KW-0503">Monooxygenase</keyword>
<dbReference type="AlphaFoldDB" id="A0A4Y2FIE0"/>
<dbReference type="PANTHER" id="PTHR24300">
    <property type="entry name" value="CYTOCHROME P450 508A4-RELATED"/>
    <property type="match status" value="1"/>
</dbReference>
<comment type="similarity">
    <text evidence="5 15">Belongs to the cytochrome P450 family.</text>
</comment>
<keyword evidence="11 14" id="KW-0408">Iron</keyword>